<sequence>MKNQSKKVFKRNEGFRLSFKEPIQTTFTILQIEDKEVTSKEGEIRIVDISLKGAKLTCKLSLPVPNTVISIEYSLAKEPFFIHGELIWKKDASEGFIYGIQFLSSSYSEETLLQTLKEYVNKNK</sequence>
<dbReference type="EMBL" id="CP113528">
    <property type="protein sequence ID" value="WDV09344.1"/>
    <property type="molecule type" value="Genomic_DNA"/>
</dbReference>
<reference evidence="2" key="1">
    <citation type="submission" date="2022-11" db="EMBL/GenBank/DDBJ databases">
        <title>Lysinibacillus irui.</title>
        <authorList>
            <person name="Akintayo S.O."/>
        </authorList>
    </citation>
    <scope>NUCLEOTIDE SEQUENCE</scope>
    <source>
        <strain evidence="2">IRB4-01</strain>
        <plasmid evidence="2">unnamed</plasmid>
    </source>
</reference>
<evidence type="ECO:0000259" key="1">
    <source>
        <dbReference type="Pfam" id="PF07238"/>
    </source>
</evidence>
<name>A0AAJ5RUH1_9BACI</name>
<gene>
    <name evidence="2" type="ORF">OU989_22745</name>
</gene>
<dbReference type="InterPro" id="IPR009875">
    <property type="entry name" value="PilZ_domain"/>
</dbReference>
<dbReference type="KEGG" id="liu:OU989_22745"/>
<dbReference type="AlphaFoldDB" id="A0AAJ5RUH1"/>
<dbReference type="Pfam" id="PF07238">
    <property type="entry name" value="PilZ"/>
    <property type="match status" value="1"/>
</dbReference>
<protein>
    <submittedName>
        <fullName evidence="2">PilZ domain-containing protein</fullName>
    </submittedName>
</protein>
<dbReference type="GO" id="GO:0035438">
    <property type="term" value="F:cyclic-di-GMP binding"/>
    <property type="evidence" value="ECO:0007669"/>
    <property type="project" value="InterPro"/>
</dbReference>
<evidence type="ECO:0000313" key="3">
    <source>
        <dbReference type="Proteomes" id="UP001219585"/>
    </source>
</evidence>
<feature type="domain" description="PilZ" evidence="1">
    <location>
        <begin position="38"/>
        <end position="115"/>
    </location>
</feature>
<geneLocation type="plasmid" evidence="2 3">
    <name>unnamed</name>
</geneLocation>
<dbReference type="SUPFAM" id="SSF141371">
    <property type="entry name" value="PilZ domain-like"/>
    <property type="match status" value="1"/>
</dbReference>
<evidence type="ECO:0000313" key="2">
    <source>
        <dbReference type="EMBL" id="WDV09344.1"/>
    </source>
</evidence>
<dbReference type="Gene3D" id="2.40.10.220">
    <property type="entry name" value="predicted glycosyltransferase like domains"/>
    <property type="match status" value="1"/>
</dbReference>
<proteinExistence type="predicted"/>
<dbReference type="RefSeq" id="WP_263082603.1">
    <property type="nucleotide sequence ID" value="NZ_CP113528.1"/>
</dbReference>
<organism evidence="2 3">
    <name type="scientific">Lysinibacillus irui</name>
    <dbReference type="NCBI Taxonomy" id="2998077"/>
    <lineage>
        <taxon>Bacteria</taxon>
        <taxon>Bacillati</taxon>
        <taxon>Bacillota</taxon>
        <taxon>Bacilli</taxon>
        <taxon>Bacillales</taxon>
        <taxon>Bacillaceae</taxon>
        <taxon>Lysinibacillus</taxon>
    </lineage>
</organism>
<dbReference type="Proteomes" id="UP001219585">
    <property type="component" value="Plasmid unnamed"/>
</dbReference>
<keyword evidence="2" id="KW-0614">Plasmid</keyword>
<accession>A0AAJ5RUH1</accession>